<keyword evidence="2" id="KW-1185">Reference proteome</keyword>
<evidence type="ECO:0000313" key="1">
    <source>
        <dbReference type="EMBL" id="CQR29674.1"/>
    </source>
</evidence>
<dbReference type="EMBL" id="CTRI01000004">
    <property type="protein sequence ID" value="CQR29674.1"/>
    <property type="molecule type" value="Genomic_DNA"/>
</dbReference>
<evidence type="ECO:0008006" key="3">
    <source>
        <dbReference type="Google" id="ProtNLM"/>
    </source>
</evidence>
<protein>
    <recommendedName>
        <fullName evidence="3">Transposase</fullName>
    </recommendedName>
</protein>
<gene>
    <name evidence="1" type="ORF">THICB1_120134</name>
</gene>
<evidence type="ECO:0000313" key="2">
    <source>
        <dbReference type="Proteomes" id="UP000078599"/>
    </source>
</evidence>
<reference evidence="1 2" key="1">
    <citation type="submission" date="2015-03" db="EMBL/GenBank/DDBJ databases">
        <authorList>
            <person name="Regsiter A."/>
            <person name="william w."/>
        </authorList>
    </citation>
    <scope>NUCLEOTIDE SEQUENCE [LARGE SCALE GENOMIC DNA]</scope>
    <source>
        <strain evidence="1 2">CB1</strain>
    </source>
</reference>
<comment type="caution">
    <text evidence="1">The sequence shown here is derived from an EMBL/GenBank/DDBJ whole genome shotgun (WGS) entry which is preliminary data.</text>
</comment>
<organism evidence="1 2">
    <name type="scientific">Thiomonas arsenitoxydans (strain DSM 22701 / CIP 110005 / 3As)</name>
    <dbReference type="NCBI Taxonomy" id="426114"/>
    <lineage>
        <taxon>Bacteria</taxon>
        <taxon>Pseudomonadati</taxon>
        <taxon>Pseudomonadota</taxon>
        <taxon>Betaproteobacteria</taxon>
        <taxon>Burkholderiales</taxon>
        <taxon>Thiomonas</taxon>
    </lineage>
</organism>
<dbReference type="Proteomes" id="UP000078599">
    <property type="component" value="Unassembled WGS sequence"/>
</dbReference>
<name>A0ABM9T3F4_THIA3</name>
<sequence length="74" mass="8484">MDMIGKIQRMHFRQHKSVREITRSTGLSRDTLRTWLRQPSDVVPQYAARRTQPSLRISVIVDACFSLIVDGVSA</sequence>
<accession>A0ABM9T3F4</accession>
<proteinExistence type="predicted"/>